<accession>A0AAV2JQ40</accession>
<organism evidence="1 2">
    <name type="scientific">Knipowitschia caucasica</name>
    <name type="common">Caucasian dwarf goby</name>
    <name type="synonym">Pomatoschistus caucasicus</name>
    <dbReference type="NCBI Taxonomy" id="637954"/>
    <lineage>
        <taxon>Eukaryota</taxon>
        <taxon>Metazoa</taxon>
        <taxon>Chordata</taxon>
        <taxon>Craniata</taxon>
        <taxon>Vertebrata</taxon>
        <taxon>Euteleostomi</taxon>
        <taxon>Actinopterygii</taxon>
        <taxon>Neopterygii</taxon>
        <taxon>Teleostei</taxon>
        <taxon>Neoteleostei</taxon>
        <taxon>Acanthomorphata</taxon>
        <taxon>Gobiaria</taxon>
        <taxon>Gobiiformes</taxon>
        <taxon>Gobioidei</taxon>
        <taxon>Gobiidae</taxon>
        <taxon>Gobiinae</taxon>
        <taxon>Knipowitschia</taxon>
    </lineage>
</organism>
<sequence>MAPPQCSTELKRTLAGRHARLTSPDLYPQLHIGASAKSQKSQLDHSQSHAIAPRYSTYPFHWTTCSPPVRNLVNALASLRRHRRIVRQLVGRHVIRIPEKIVKAIVRRLLHSSSASTAPLIPKRRHPASLPGKIPILTTRQALCRPSSLQLALRGAAAAGPTRQLKALLVG</sequence>
<protein>
    <submittedName>
        <fullName evidence="1">Uncharacterized protein</fullName>
    </submittedName>
</protein>
<proteinExistence type="predicted"/>
<gene>
    <name evidence="1" type="ORF">KC01_LOCUS9557</name>
</gene>
<evidence type="ECO:0000313" key="2">
    <source>
        <dbReference type="Proteomes" id="UP001497482"/>
    </source>
</evidence>
<keyword evidence="2" id="KW-1185">Reference proteome</keyword>
<name>A0AAV2JQ40_KNICA</name>
<dbReference type="AlphaFoldDB" id="A0AAV2JQ40"/>
<evidence type="ECO:0000313" key="1">
    <source>
        <dbReference type="EMBL" id="CAL1578411.1"/>
    </source>
</evidence>
<dbReference type="Proteomes" id="UP001497482">
    <property type="component" value="Chromosome 13"/>
</dbReference>
<reference evidence="1 2" key="1">
    <citation type="submission" date="2024-04" db="EMBL/GenBank/DDBJ databases">
        <authorList>
            <person name="Waldvogel A.-M."/>
            <person name="Schoenle A."/>
        </authorList>
    </citation>
    <scope>NUCLEOTIDE SEQUENCE [LARGE SCALE GENOMIC DNA]</scope>
</reference>
<dbReference type="EMBL" id="OZ035835">
    <property type="protein sequence ID" value="CAL1578411.1"/>
    <property type="molecule type" value="Genomic_DNA"/>
</dbReference>